<dbReference type="EMBL" id="SDMP01000009">
    <property type="protein sequence ID" value="RYR38342.1"/>
    <property type="molecule type" value="Genomic_DNA"/>
</dbReference>
<dbReference type="Gene3D" id="1.10.3330.10">
    <property type="entry name" value="Oxo-4-hydroxy-4-carboxy-5-ureidoimidazoline decarboxylase"/>
    <property type="match status" value="1"/>
</dbReference>
<dbReference type="Proteomes" id="UP000289738">
    <property type="component" value="Chromosome A09"/>
</dbReference>
<dbReference type="InterPro" id="IPR036778">
    <property type="entry name" value="OHCU_decarboxylase_sf"/>
</dbReference>
<keyword evidence="2" id="KW-1185">Reference proteome</keyword>
<dbReference type="STRING" id="3818.A0A445BI31"/>
<organism evidence="1 2">
    <name type="scientific">Arachis hypogaea</name>
    <name type="common">Peanut</name>
    <dbReference type="NCBI Taxonomy" id="3818"/>
    <lineage>
        <taxon>Eukaryota</taxon>
        <taxon>Viridiplantae</taxon>
        <taxon>Streptophyta</taxon>
        <taxon>Embryophyta</taxon>
        <taxon>Tracheophyta</taxon>
        <taxon>Spermatophyta</taxon>
        <taxon>Magnoliopsida</taxon>
        <taxon>eudicotyledons</taxon>
        <taxon>Gunneridae</taxon>
        <taxon>Pentapetalae</taxon>
        <taxon>rosids</taxon>
        <taxon>fabids</taxon>
        <taxon>Fabales</taxon>
        <taxon>Fabaceae</taxon>
        <taxon>Papilionoideae</taxon>
        <taxon>50 kb inversion clade</taxon>
        <taxon>dalbergioids sensu lato</taxon>
        <taxon>Dalbergieae</taxon>
        <taxon>Pterocarpus clade</taxon>
        <taxon>Arachis</taxon>
    </lineage>
</organism>
<gene>
    <name evidence="1" type="ORF">Ahy_A09g043377</name>
</gene>
<reference evidence="1 2" key="1">
    <citation type="submission" date="2019-01" db="EMBL/GenBank/DDBJ databases">
        <title>Sequencing of cultivated peanut Arachis hypogaea provides insights into genome evolution and oil improvement.</title>
        <authorList>
            <person name="Chen X."/>
        </authorList>
    </citation>
    <scope>NUCLEOTIDE SEQUENCE [LARGE SCALE GENOMIC DNA]</scope>
    <source>
        <strain evidence="2">cv. Fuhuasheng</strain>
        <tissue evidence="1">Leaves</tissue>
    </source>
</reference>
<sequence>MYEDKFGYVSMTCASEKSSKDILAELKTCFTNKHVVELDITSQEKIKYIELQITKLLTKKYPQTTNKGYVLAEYSSKIVLGSLDGEEYDSEDNLVDISFIGIDISIYFDLNKILEEDKETLEDHQRQDYIHAMKRCFNLNKKSWYRDGISDIVRREGHIFLTEYFLLGQYDVEEKF</sequence>
<protein>
    <submittedName>
        <fullName evidence="1">Uncharacterized protein</fullName>
    </submittedName>
</protein>
<proteinExistence type="predicted"/>
<dbReference type="SUPFAM" id="SSF158694">
    <property type="entry name" value="UraD-Like"/>
    <property type="match status" value="1"/>
</dbReference>
<accession>A0A445BI31</accession>
<evidence type="ECO:0000313" key="2">
    <source>
        <dbReference type="Proteomes" id="UP000289738"/>
    </source>
</evidence>
<dbReference type="AlphaFoldDB" id="A0A445BI31"/>
<evidence type="ECO:0000313" key="1">
    <source>
        <dbReference type="EMBL" id="RYR38342.1"/>
    </source>
</evidence>
<comment type="caution">
    <text evidence="1">The sequence shown here is derived from an EMBL/GenBank/DDBJ whole genome shotgun (WGS) entry which is preliminary data.</text>
</comment>
<name>A0A445BI31_ARAHY</name>